<feature type="transmembrane region" description="Helical" evidence="2">
    <location>
        <begin position="178"/>
        <end position="202"/>
    </location>
</feature>
<keyword evidence="4" id="KW-1185">Reference proteome</keyword>
<keyword evidence="2" id="KW-0812">Transmembrane</keyword>
<feature type="transmembrane region" description="Helical" evidence="2">
    <location>
        <begin position="222"/>
        <end position="246"/>
    </location>
</feature>
<evidence type="ECO:0000256" key="1">
    <source>
        <dbReference type="SAM" id="MobiDB-lite"/>
    </source>
</evidence>
<dbReference type="OrthoDB" id="420519at2759"/>
<name>A0A6A4R453_LUPAL</name>
<evidence type="ECO:0000313" key="4">
    <source>
        <dbReference type="Proteomes" id="UP000447434"/>
    </source>
</evidence>
<dbReference type="EMBL" id="WOCE01000001">
    <property type="protein sequence ID" value="KAE9620312.1"/>
    <property type="molecule type" value="Genomic_DNA"/>
</dbReference>
<feature type="transmembrane region" description="Helical" evidence="2">
    <location>
        <begin position="138"/>
        <end position="158"/>
    </location>
</feature>
<reference evidence="4" key="1">
    <citation type="journal article" date="2020" name="Nat. Commun.">
        <title>Genome sequence of the cluster root forming white lupin.</title>
        <authorList>
            <person name="Hufnagel B."/>
            <person name="Marques A."/>
            <person name="Soriano A."/>
            <person name="Marques L."/>
            <person name="Divol F."/>
            <person name="Doumas P."/>
            <person name="Sallet E."/>
            <person name="Mancinotti D."/>
            <person name="Carrere S."/>
            <person name="Marande W."/>
            <person name="Arribat S."/>
            <person name="Keller J."/>
            <person name="Huneau C."/>
            <person name="Blein T."/>
            <person name="Aime D."/>
            <person name="Laguerre M."/>
            <person name="Taylor J."/>
            <person name="Schubert V."/>
            <person name="Nelson M."/>
            <person name="Geu-Flores F."/>
            <person name="Crespi M."/>
            <person name="Gallardo-Guerrero K."/>
            <person name="Delaux P.-M."/>
            <person name="Salse J."/>
            <person name="Berges H."/>
            <person name="Guyot R."/>
            <person name="Gouzy J."/>
            <person name="Peret B."/>
        </authorList>
    </citation>
    <scope>NUCLEOTIDE SEQUENCE [LARGE SCALE GENOMIC DNA]</scope>
    <source>
        <strain evidence="4">cv. Amiga</strain>
    </source>
</reference>
<proteinExistence type="predicted"/>
<feature type="region of interest" description="Disordered" evidence="1">
    <location>
        <begin position="1"/>
        <end position="20"/>
    </location>
</feature>
<dbReference type="Proteomes" id="UP000447434">
    <property type="component" value="Chromosome 1"/>
</dbReference>
<evidence type="ECO:0000256" key="2">
    <source>
        <dbReference type="SAM" id="Phobius"/>
    </source>
</evidence>
<sequence length="248" mass="28039">MNMREEPNKPNSLYDTSSSHPLLANLPYPSSSLSSPIEENASDSAPYLHISYNHAVFHQNPNYSTLSSFSFNPNTSSCVKPSISTSSSNWVVLLSLDFYSSYSPHIIKHLTWTLVATFIFSLPICCFLLLSLKHYTKHLVYASIPFFIIIPIFLNVYWFVTCTVSSNCNHVFPPAYRILVLVFIFFIIGIMVWILVVNWHWIELTVSIIGVASNALSRNLGLFGVLSCLTIGWLCIMCQLYCSWCLQG</sequence>
<accession>A0A6A4R453</accession>
<keyword evidence="2" id="KW-0472">Membrane</keyword>
<feature type="transmembrane region" description="Helical" evidence="2">
    <location>
        <begin position="110"/>
        <end position="132"/>
    </location>
</feature>
<protein>
    <submittedName>
        <fullName evidence="3">Putative choline transporter</fullName>
    </submittedName>
</protein>
<gene>
    <name evidence="3" type="ORF">Lalb_Chr01g0001781</name>
</gene>
<feature type="compositionally biased region" description="Polar residues" evidence="1">
    <location>
        <begin position="9"/>
        <end position="20"/>
    </location>
</feature>
<dbReference type="AlphaFoldDB" id="A0A6A4R453"/>
<keyword evidence="2" id="KW-1133">Transmembrane helix</keyword>
<evidence type="ECO:0000313" key="3">
    <source>
        <dbReference type="EMBL" id="KAE9620312.1"/>
    </source>
</evidence>
<comment type="caution">
    <text evidence="3">The sequence shown here is derived from an EMBL/GenBank/DDBJ whole genome shotgun (WGS) entry which is preliminary data.</text>
</comment>
<organism evidence="3 4">
    <name type="scientific">Lupinus albus</name>
    <name type="common">White lupine</name>
    <name type="synonym">Lupinus termis</name>
    <dbReference type="NCBI Taxonomy" id="3870"/>
    <lineage>
        <taxon>Eukaryota</taxon>
        <taxon>Viridiplantae</taxon>
        <taxon>Streptophyta</taxon>
        <taxon>Embryophyta</taxon>
        <taxon>Tracheophyta</taxon>
        <taxon>Spermatophyta</taxon>
        <taxon>Magnoliopsida</taxon>
        <taxon>eudicotyledons</taxon>
        <taxon>Gunneridae</taxon>
        <taxon>Pentapetalae</taxon>
        <taxon>rosids</taxon>
        <taxon>fabids</taxon>
        <taxon>Fabales</taxon>
        <taxon>Fabaceae</taxon>
        <taxon>Papilionoideae</taxon>
        <taxon>50 kb inversion clade</taxon>
        <taxon>genistoids sensu lato</taxon>
        <taxon>core genistoids</taxon>
        <taxon>Genisteae</taxon>
        <taxon>Lupinus</taxon>
    </lineage>
</organism>